<feature type="compositionally biased region" description="Polar residues" evidence="10">
    <location>
        <begin position="246"/>
        <end position="257"/>
    </location>
</feature>
<feature type="compositionally biased region" description="Low complexity" evidence="10">
    <location>
        <begin position="212"/>
        <end position="223"/>
    </location>
</feature>
<dbReference type="Pfam" id="PF04540">
    <property type="entry name" value="Herpes_UL51"/>
    <property type="match status" value="1"/>
</dbReference>
<keyword evidence="9" id="KW-1035">Host cytoplasm</keyword>
<dbReference type="Proteomes" id="UP000828583">
    <property type="component" value="Segment"/>
</dbReference>
<dbReference type="GeneID" id="80537055"/>
<dbReference type="EMBL" id="MT900475">
    <property type="protein sequence ID" value="QOD40240.1"/>
    <property type="molecule type" value="Genomic_DNA"/>
</dbReference>
<dbReference type="KEGG" id="vg:80537055"/>
<evidence type="ECO:0000256" key="3">
    <source>
        <dbReference type="ARBA" id="ARBA00004535"/>
    </source>
</evidence>
<organism evidence="11 12">
    <name type="scientific">Macropodid alphaherpesvirus 2</name>
    <dbReference type="NCBI Taxonomy" id="83440"/>
    <lineage>
        <taxon>Viruses</taxon>
        <taxon>Duplodnaviria</taxon>
        <taxon>Heunggongvirae</taxon>
        <taxon>Peploviricota</taxon>
        <taxon>Herviviricetes</taxon>
        <taxon>Herpesvirales</taxon>
        <taxon>Orthoherpesviridae</taxon>
        <taxon>Alphaherpesvirinae</taxon>
        <taxon>Simplexvirus</taxon>
        <taxon>Simplexvirus macropodidalpha2</taxon>
    </lineage>
</organism>
<reference evidence="11 12" key="1">
    <citation type="submission" date="2020-08" db="EMBL/GenBank/DDBJ databases">
        <title>Genome sequences of two marsupial simplex viruses; Macropodid alphaherpesvirus 2 and 4.</title>
        <authorList>
            <person name="Vaz P.K."/>
            <person name="Mahony T."/>
            <person name="Hartley C.A."/>
            <person name="Motha J."/>
            <person name="Devlin J.M."/>
        </authorList>
    </citation>
    <scope>NUCLEOTIDE SEQUENCE [LARGE SCALE GENOMIC DNA]</scope>
    <source>
        <strain evidence="11 12">V3077/08</strain>
    </source>
</reference>
<proteinExistence type="inferred from homology"/>
<evidence type="ECO:0000256" key="5">
    <source>
        <dbReference type="ARBA" id="ARBA00022553"/>
    </source>
</evidence>
<dbReference type="GO" id="GO:0044177">
    <property type="term" value="C:host cell Golgi apparatus"/>
    <property type="evidence" value="ECO:0007669"/>
    <property type="project" value="UniProtKB-SubCell"/>
</dbReference>
<evidence type="ECO:0000256" key="7">
    <source>
        <dbReference type="ARBA" id="ARBA00022812"/>
    </source>
</evidence>
<name>A0AAE7SXW5_9ALPH</name>
<comment type="similarity">
    <text evidence="4">Belongs to the herpesviridae UL51 family.</text>
</comment>
<accession>A0AAE7SXW5</accession>
<keyword evidence="12" id="KW-1185">Reference proteome</keyword>
<evidence type="ECO:0000256" key="1">
    <source>
        <dbReference type="ARBA" id="ARBA00004136"/>
    </source>
</evidence>
<evidence type="ECO:0000313" key="12">
    <source>
        <dbReference type="Proteomes" id="UP000828583"/>
    </source>
</evidence>
<evidence type="ECO:0000256" key="8">
    <source>
        <dbReference type="ARBA" id="ARBA00022844"/>
    </source>
</evidence>
<gene>
    <name evidence="11" type="primary">UL51</name>
</gene>
<evidence type="ECO:0000256" key="9">
    <source>
        <dbReference type="ARBA" id="ARBA00023200"/>
    </source>
</evidence>
<dbReference type="RefSeq" id="YP_010798813.1">
    <property type="nucleotide sequence ID" value="NC_076513.1"/>
</dbReference>
<dbReference type="GO" id="GO:0019033">
    <property type="term" value="C:viral tegument"/>
    <property type="evidence" value="ECO:0007669"/>
    <property type="project" value="UniProtKB-SubCell"/>
</dbReference>
<keyword evidence="5" id="KW-0597">Phosphoprotein</keyword>
<feature type="region of interest" description="Disordered" evidence="10">
    <location>
        <begin position="207"/>
        <end position="257"/>
    </location>
</feature>
<evidence type="ECO:0000256" key="2">
    <source>
        <dbReference type="ARBA" id="ARBA00004192"/>
    </source>
</evidence>
<comment type="subcellular location">
    <subcellularLocation>
        <location evidence="1">Host Golgi apparatus</location>
    </subcellularLocation>
    <subcellularLocation>
        <location evidence="2">Host cytoplasm</location>
    </subcellularLocation>
    <subcellularLocation>
        <location evidence="3">Virion tegument</location>
    </subcellularLocation>
</comment>
<sequence>MAGLLEALCGWKPRVSEHYELIQTETPPQEAEPRLQEALTSVNALLPAPITLEDALTSLDDMRRLAKARTLAHTYAVCETNLNNLAKHKPGHEAPGLDGAVFTHRARLRRIADTCLATILQLYVSVGSTDGSIDTLVNQAIKSVADVEVVMEDVAIAEKALGLQPCHQSSTTPQTILPQVDLMLPLDLPMDQPPDLSLPFRGEEMVRPPAAPTTFGPPTFDGPNSSIKHQFATPPERSEYRPQVANRPTVTPTALLA</sequence>
<dbReference type="InterPro" id="IPR007625">
    <property type="entry name" value="Herpes_UL51"/>
</dbReference>
<evidence type="ECO:0000256" key="6">
    <source>
        <dbReference type="ARBA" id="ARBA00022580"/>
    </source>
</evidence>
<keyword evidence="7" id="KW-1040">Host Golgi apparatus</keyword>
<keyword evidence="6" id="KW-0920">Virion tegument</keyword>
<evidence type="ECO:0000313" key="11">
    <source>
        <dbReference type="EMBL" id="QOD40240.1"/>
    </source>
</evidence>
<keyword evidence="8" id="KW-0946">Virion</keyword>
<evidence type="ECO:0000256" key="10">
    <source>
        <dbReference type="SAM" id="MobiDB-lite"/>
    </source>
</evidence>
<evidence type="ECO:0000256" key="4">
    <source>
        <dbReference type="ARBA" id="ARBA00006551"/>
    </source>
</evidence>
<protein>
    <submittedName>
        <fullName evidence="11">Tegument protein</fullName>
    </submittedName>
</protein>